<keyword evidence="5" id="KW-1185">Reference proteome</keyword>
<dbReference type="PANTHER" id="PTHR42901">
    <property type="entry name" value="ALCOHOL DEHYDROGENASE"/>
    <property type="match status" value="1"/>
</dbReference>
<proteinExistence type="inferred from homology"/>
<keyword evidence="4" id="KW-0614">Plasmid</keyword>
<sequence length="261" mass="27037">MNMSLPKVLITGASSGIGATYADRFAHRGHDLVLVARSAGKLADLAARLRAEAGVAVEVLVADLAVPEGQIAVEAKLRQDAQIGILVNNAGASIAGAFTDQDIDVATDLVNLNTISLMRLTHAILPRLKAAGQGAVINIGSVVGMSPEFGMAVYGATKGFVLSFSQALQVSLQGSGVYVQAVLPAATRTDIWAGADPAHLPPMMAVDDLVDAALAGFDAREAVSIPHLHDLDRWTAFEGARIALLQDVGNITPAPRYAAAD</sequence>
<dbReference type="InterPro" id="IPR020904">
    <property type="entry name" value="Sc_DH/Rdtase_CS"/>
</dbReference>
<accession>F9YBY8</accession>
<comment type="similarity">
    <text evidence="1 3">Belongs to the short-chain dehydrogenases/reductases (SDR) family.</text>
</comment>
<keyword evidence="2" id="KW-0560">Oxidoreductase</keyword>
<evidence type="ECO:0000313" key="4">
    <source>
        <dbReference type="EMBL" id="AEM42890.1"/>
    </source>
</evidence>
<gene>
    <name evidence="4" type="ordered locus">KVU_PB0212</name>
</gene>
<evidence type="ECO:0000256" key="3">
    <source>
        <dbReference type="RuleBase" id="RU000363"/>
    </source>
</evidence>
<dbReference type="SUPFAM" id="SSF51735">
    <property type="entry name" value="NAD(P)-binding Rossmann-fold domains"/>
    <property type="match status" value="1"/>
</dbReference>
<dbReference type="RefSeq" id="WP_013385637.1">
    <property type="nucleotide sequence ID" value="NC_017385.1"/>
</dbReference>
<dbReference type="InterPro" id="IPR002347">
    <property type="entry name" value="SDR_fam"/>
</dbReference>
<dbReference type="PROSITE" id="PS00061">
    <property type="entry name" value="ADH_SHORT"/>
    <property type="match status" value="1"/>
</dbReference>
<name>F9YBY8_KETVW</name>
<reference evidence="4 5" key="1">
    <citation type="journal article" date="2011" name="J. Bacteriol.">
        <title>Complete genome sequence of the industrial strain Ketogulonicigenium vulgare WSH-001.</title>
        <authorList>
            <person name="Liu L."/>
            <person name="Li Y."/>
            <person name="Zhang J."/>
            <person name="Zhou Z."/>
            <person name="Liu J."/>
            <person name="Li X."/>
            <person name="Zhou J."/>
            <person name="Du G."/>
            <person name="Wang L."/>
            <person name="Chen J."/>
        </authorList>
    </citation>
    <scope>NUCLEOTIDE SEQUENCE [LARGE SCALE GENOMIC DNA]</scope>
    <source>
        <strain evidence="4 5">WSH-001</strain>
        <plasmid evidence="5">pKVU_200</plasmid>
    </source>
</reference>
<dbReference type="AlphaFoldDB" id="F9YBY8"/>
<dbReference type="HOGENOM" id="CLU_010194_2_1_5"/>
<dbReference type="EMBL" id="CP002020">
    <property type="protein sequence ID" value="AEM42890.1"/>
    <property type="molecule type" value="Genomic_DNA"/>
</dbReference>
<evidence type="ECO:0000313" key="5">
    <source>
        <dbReference type="Proteomes" id="UP000000692"/>
    </source>
</evidence>
<protein>
    <submittedName>
        <fullName evidence="4">Short-chain dehydrogenase of various substrate specificities</fullName>
    </submittedName>
</protein>
<evidence type="ECO:0000256" key="2">
    <source>
        <dbReference type="ARBA" id="ARBA00023002"/>
    </source>
</evidence>
<dbReference type="Proteomes" id="UP000000692">
    <property type="component" value="Plasmid 2"/>
</dbReference>
<dbReference type="InterPro" id="IPR036291">
    <property type="entry name" value="NAD(P)-bd_dom_sf"/>
</dbReference>
<dbReference type="PRINTS" id="PR00080">
    <property type="entry name" value="SDRFAMILY"/>
</dbReference>
<dbReference type="OrthoDB" id="9810935at2"/>
<dbReference type="PRINTS" id="PR00081">
    <property type="entry name" value="GDHRDH"/>
</dbReference>
<dbReference type="Gene3D" id="3.40.50.720">
    <property type="entry name" value="NAD(P)-binding Rossmann-like Domain"/>
    <property type="match status" value="1"/>
</dbReference>
<dbReference type="PANTHER" id="PTHR42901:SF1">
    <property type="entry name" value="ALCOHOL DEHYDROGENASE"/>
    <property type="match status" value="1"/>
</dbReference>
<organism evidence="4 5">
    <name type="scientific">Ketogulonicigenium vulgare (strain WSH-001)</name>
    <dbReference type="NCBI Taxonomy" id="759362"/>
    <lineage>
        <taxon>Bacteria</taxon>
        <taxon>Pseudomonadati</taxon>
        <taxon>Pseudomonadota</taxon>
        <taxon>Alphaproteobacteria</taxon>
        <taxon>Rhodobacterales</taxon>
        <taxon>Roseobacteraceae</taxon>
        <taxon>Ketogulonicigenium</taxon>
    </lineage>
</organism>
<evidence type="ECO:0000256" key="1">
    <source>
        <dbReference type="ARBA" id="ARBA00006484"/>
    </source>
</evidence>
<geneLocation type="plasmid" evidence="5">
    <name>pKVU_200</name>
</geneLocation>
<dbReference type="KEGG" id="kvl:KVU_PB0212"/>
<dbReference type="GO" id="GO:0016491">
    <property type="term" value="F:oxidoreductase activity"/>
    <property type="evidence" value="ECO:0007669"/>
    <property type="project" value="UniProtKB-KW"/>
</dbReference>
<dbReference type="Pfam" id="PF00106">
    <property type="entry name" value="adh_short"/>
    <property type="match status" value="1"/>
</dbReference>
<dbReference type="PIRSF" id="PIRSF000126">
    <property type="entry name" value="11-beta-HSD1"/>
    <property type="match status" value="1"/>
</dbReference>
<dbReference type="PATRIC" id="fig|759362.5.peg.3163"/>